<gene>
    <name evidence="4" type="ORF">C1SCF055_LOCUS33372</name>
</gene>
<evidence type="ECO:0000256" key="3">
    <source>
        <dbReference type="SAM" id="MobiDB-lite"/>
    </source>
</evidence>
<feature type="compositionally biased region" description="Basic and acidic residues" evidence="3">
    <location>
        <begin position="655"/>
        <end position="671"/>
    </location>
</feature>
<evidence type="ECO:0000313" key="5">
    <source>
        <dbReference type="EMBL" id="CAL1161225.1"/>
    </source>
</evidence>
<name>A0A9P1DCN1_9DINO</name>
<dbReference type="SUPFAM" id="SSF50965">
    <property type="entry name" value="Galactose oxidase, central domain"/>
    <property type="match status" value="1"/>
</dbReference>
<dbReference type="Proteomes" id="UP001152797">
    <property type="component" value="Unassembled WGS sequence"/>
</dbReference>
<keyword evidence="6" id="KW-1185">Reference proteome</keyword>
<feature type="region of interest" description="Disordered" evidence="3">
    <location>
        <begin position="655"/>
        <end position="788"/>
    </location>
</feature>
<dbReference type="OrthoDB" id="10251809at2759"/>
<dbReference type="EMBL" id="CAMXCT030004142">
    <property type="protein sequence ID" value="CAL4795162.1"/>
    <property type="molecule type" value="Genomic_DNA"/>
</dbReference>
<feature type="compositionally biased region" description="Basic and acidic residues" evidence="3">
    <location>
        <begin position="710"/>
        <end position="729"/>
    </location>
</feature>
<accession>A0A9P1DCN1</accession>
<proteinExistence type="predicted"/>
<sequence>MDCPGQECLKEVRFGFGKSSSEANEYKRGDEGLKEGHLPTPFCLLGSRIEMAADLATYAMHGNAEKAESTGKLTMLSDCVRFTSYAAFVVALRVEFSMLFNAALLLTSQLTDHGKPLGLAQASRAWYGLSLAQEILPFARHLHCRLLTPKNVCKRSGEVWPPSEPLQVHRLLDSQPLGDQDVLIHCLQICLHRRFQPAMDLYSQLEEAANLETWMRQLRNFRLTQFPPAAGPGDAPPPSWCAAAAALPDGRLCVVGGGCYSYEWTNVQSNMKEVFWNQPGLYVFDISSVQWSRQATTGTLPPPAHTYASAHTVLDSRWMFWCGGYYGQAYNTAYALDIGTWEWRALRNSSDQCPSARYFVASFEHLGALYAWGGRSSQDKYCNDLWRLDRSRAQQDIVHTEEVVASGSLPPARFGSTLTNCDDRFALLFGGGQWKTGGRFLSDSTIYSLNLRAFEWSRLHTTGLDPMPRLQHSAVNLGGNLVLIFGGYEASERRYLGYPDAAVLNARSLQWMQLDSGNRLRIGVQVEVSSDEGDDKAIGLVVDGPELIPHCSQNGWYVKVGSEVMLVEERLLQVRQHLQRRPRAPMHQDGEQLPVTASDGAQRMDESNFEEIQDEHSWMQGCFPCGRAGMAVAEAKPGTRRFYIFGGARLNLKSREGRPRKSFGEDPHKEGQFSQCQGSKSDKLEAAPRLPGRVLEDTLSRTCAAAFLTHEPREPRSEQRSEPRSELRPKPQVPTQAPPKGKKEVNAAAPAAPSARRKTIATEHPAVRSSGKMRPTPQAMPERSSMAFEPQVTRHTKFAYPSSTWDKLTVMGTDCDVGRGCLFEFWCFRYNIKRLCVSRVCGEVFRHVKCLQSQGKGLKELETAEKSFGPFSESCTERNPTRWKRHAVPQQDACQVCLGCRHFRLSSLDILTLKRFGIGFQEHFLRGEFFKFFAWSAAVQLQQHTMALAAPSDQSDSFGMARHGTVWQTLLRTASTGHTVAGMGQSWDEAATLQRRPLLLYASAGGASTGLSFLQVFCRGAFAVVRKVWWSHLRWMQVPDTTLQLTIQQIPRCSASSATSRQSHCTLL</sequence>
<dbReference type="Gene3D" id="2.120.10.80">
    <property type="entry name" value="Kelch-type beta propeller"/>
    <property type="match status" value="2"/>
</dbReference>
<evidence type="ECO:0000256" key="2">
    <source>
        <dbReference type="ARBA" id="ARBA00022737"/>
    </source>
</evidence>
<dbReference type="AlphaFoldDB" id="A0A9P1DCN1"/>
<evidence type="ECO:0000313" key="4">
    <source>
        <dbReference type="EMBL" id="CAI4007850.1"/>
    </source>
</evidence>
<dbReference type="InterPro" id="IPR011043">
    <property type="entry name" value="Gal_Oxase/kelch_b-propeller"/>
</dbReference>
<dbReference type="PANTHER" id="PTHR46093:SF3">
    <property type="entry name" value="ACYL-COA-BINDING DOMAIN-CONTAINING PROTEIN 4"/>
    <property type="match status" value="1"/>
</dbReference>
<feature type="non-terminal residue" evidence="4">
    <location>
        <position position="1"/>
    </location>
</feature>
<dbReference type="InterPro" id="IPR015915">
    <property type="entry name" value="Kelch-typ_b-propeller"/>
</dbReference>
<reference evidence="4" key="1">
    <citation type="submission" date="2022-10" db="EMBL/GenBank/DDBJ databases">
        <authorList>
            <person name="Chen Y."/>
            <person name="Dougan E. K."/>
            <person name="Chan C."/>
            <person name="Rhodes N."/>
            <person name="Thang M."/>
        </authorList>
    </citation>
    <scope>NUCLEOTIDE SEQUENCE</scope>
</reference>
<evidence type="ECO:0000256" key="1">
    <source>
        <dbReference type="ARBA" id="ARBA00022441"/>
    </source>
</evidence>
<keyword evidence="1" id="KW-0880">Kelch repeat</keyword>
<evidence type="ECO:0000313" key="6">
    <source>
        <dbReference type="Proteomes" id="UP001152797"/>
    </source>
</evidence>
<dbReference type="Pfam" id="PF24681">
    <property type="entry name" value="Kelch_KLHDC2_KLHL20_DRC7"/>
    <property type="match status" value="1"/>
</dbReference>
<protein>
    <submittedName>
        <fullName evidence="4">Uncharacterized protein</fullName>
    </submittedName>
</protein>
<organism evidence="4">
    <name type="scientific">Cladocopium goreaui</name>
    <dbReference type="NCBI Taxonomy" id="2562237"/>
    <lineage>
        <taxon>Eukaryota</taxon>
        <taxon>Sar</taxon>
        <taxon>Alveolata</taxon>
        <taxon>Dinophyceae</taxon>
        <taxon>Suessiales</taxon>
        <taxon>Symbiodiniaceae</taxon>
        <taxon>Cladocopium</taxon>
    </lineage>
</organism>
<dbReference type="EMBL" id="CAMXCT020004142">
    <property type="protein sequence ID" value="CAL1161225.1"/>
    <property type="molecule type" value="Genomic_DNA"/>
</dbReference>
<keyword evidence="2" id="KW-0677">Repeat</keyword>
<dbReference type="PANTHER" id="PTHR46093">
    <property type="entry name" value="ACYL-COA-BINDING DOMAIN-CONTAINING PROTEIN 5"/>
    <property type="match status" value="1"/>
</dbReference>
<comment type="caution">
    <text evidence="4">The sequence shown here is derived from an EMBL/GenBank/DDBJ whole genome shotgun (WGS) entry which is preliminary data.</text>
</comment>
<dbReference type="EMBL" id="CAMXCT010004142">
    <property type="protein sequence ID" value="CAI4007850.1"/>
    <property type="molecule type" value="Genomic_DNA"/>
</dbReference>
<reference evidence="5" key="2">
    <citation type="submission" date="2024-04" db="EMBL/GenBank/DDBJ databases">
        <authorList>
            <person name="Chen Y."/>
            <person name="Shah S."/>
            <person name="Dougan E. K."/>
            <person name="Thang M."/>
            <person name="Chan C."/>
        </authorList>
    </citation>
    <scope>NUCLEOTIDE SEQUENCE [LARGE SCALE GENOMIC DNA]</scope>
</reference>